<dbReference type="Proteomes" id="UP000001396">
    <property type="component" value="Unassembled WGS sequence"/>
</dbReference>
<name>D3BGC9_HETP5</name>
<feature type="compositionally biased region" description="Low complexity" evidence="6">
    <location>
        <begin position="14"/>
        <end position="24"/>
    </location>
</feature>
<reference evidence="8 9" key="1">
    <citation type="journal article" date="2011" name="Genome Res.">
        <title>Phylogeny-wide analysis of social amoeba genomes highlights ancient origins for complex intercellular communication.</title>
        <authorList>
            <person name="Heidel A.J."/>
            <person name="Lawal H.M."/>
            <person name="Felder M."/>
            <person name="Schilde C."/>
            <person name="Helps N.R."/>
            <person name="Tunggal B."/>
            <person name="Rivero F."/>
            <person name="John U."/>
            <person name="Schleicher M."/>
            <person name="Eichinger L."/>
            <person name="Platzer M."/>
            <person name="Noegel A.A."/>
            <person name="Schaap P."/>
            <person name="Gloeckner G."/>
        </authorList>
    </citation>
    <scope>NUCLEOTIDE SEQUENCE [LARGE SCALE GENOMIC DNA]</scope>
    <source>
        <strain evidence="9">ATCC 26659 / Pp 5 / PN500</strain>
    </source>
</reference>
<evidence type="ECO:0000256" key="1">
    <source>
        <dbReference type="ARBA" id="ARBA00004370"/>
    </source>
</evidence>
<protein>
    <recommendedName>
        <fullName evidence="7">EF-hand domain-containing protein</fullName>
    </recommendedName>
</protein>
<dbReference type="PANTHER" id="PTHR46819:SF1">
    <property type="entry name" value="EF-HAND CALCIUM-BINDING DOMAIN-CONTAINING PROTEIN 7"/>
    <property type="match status" value="1"/>
</dbReference>
<keyword evidence="5" id="KW-0472">Membrane</keyword>
<feature type="region of interest" description="Disordered" evidence="6">
    <location>
        <begin position="145"/>
        <end position="191"/>
    </location>
</feature>
<dbReference type="SUPFAM" id="SSF47473">
    <property type="entry name" value="EF-hand"/>
    <property type="match status" value="1"/>
</dbReference>
<evidence type="ECO:0000256" key="6">
    <source>
        <dbReference type="SAM" id="MobiDB-lite"/>
    </source>
</evidence>
<evidence type="ECO:0000313" key="9">
    <source>
        <dbReference type="Proteomes" id="UP000001396"/>
    </source>
</evidence>
<dbReference type="EMBL" id="ADBJ01000034">
    <property type="protein sequence ID" value="EFA79529.1"/>
    <property type="molecule type" value="Genomic_DNA"/>
</dbReference>
<dbReference type="InterPro" id="IPR052266">
    <property type="entry name" value="Miro-EF-hand_domain"/>
</dbReference>
<evidence type="ECO:0000256" key="4">
    <source>
        <dbReference type="ARBA" id="ARBA00022837"/>
    </source>
</evidence>
<dbReference type="RefSeq" id="XP_020431650.1">
    <property type="nucleotide sequence ID" value="XM_020578415.1"/>
</dbReference>
<proteinExistence type="predicted"/>
<evidence type="ECO:0000259" key="7">
    <source>
        <dbReference type="PROSITE" id="PS50222"/>
    </source>
</evidence>
<dbReference type="GO" id="GO:0098797">
    <property type="term" value="C:plasma membrane protein complex"/>
    <property type="evidence" value="ECO:0007669"/>
    <property type="project" value="TreeGrafter"/>
</dbReference>
<dbReference type="OMA" id="EAFECEQ"/>
<gene>
    <name evidence="8" type="ORF">PPL_07580</name>
</gene>
<dbReference type="STRING" id="670386.D3BGC9"/>
<keyword evidence="3" id="KW-0677">Repeat</keyword>
<organism evidence="8 9">
    <name type="scientific">Heterostelium pallidum (strain ATCC 26659 / Pp 5 / PN500)</name>
    <name type="common">Cellular slime mold</name>
    <name type="synonym">Polysphondylium pallidum</name>
    <dbReference type="NCBI Taxonomy" id="670386"/>
    <lineage>
        <taxon>Eukaryota</taxon>
        <taxon>Amoebozoa</taxon>
        <taxon>Evosea</taxon>
        <taxon>Eumycetozoa</taxon>
        <taxon>Dictyostelia</taxon>
        <taxon>Acytosteliales</taxon>
        <taxon>Acytosteliaceae</taxon>
        <taxon>Heterostelium</taxon>
    </lineage>
</organism>
<dbReference type="AlphaFoldDB" id="D3BGC9"/>
<evidence type="ECO:0000313" key="8">
    <source>
        <dbReference type="EMBL" id="EFA79529.1"/>
    </source>
</evidence>
<dbReference type="GO" id="GO:1903569">
    <property type="term" value="P:positive regulation of protein localization to ciliary membrane"/>
    <property type="evidence" value="ECO:0007669"/>
    <property type="project" value="TreeGrafter"/>
</dbReference>
<evidence type="ECO:0000256" key="5">
    <source>
        <dbReference type="ARBA" id="ARBA00023136"/>
    </source>
</evidence>
<evidence type="ECO:0000256" key="2">
    <source>
        <dbReference type="ARBA" id="ARBA00022723"/>
    </source>
</evidence>
<dbReference type="Pfam" id="PF13499">
    <property type="entry name" value="EF-hand_7"/>
    <property type="match status" value="1"/>
</dbReference>
<comment type="caution">
    <text evidence="8">The sequence shown here is derived from an EMBL/GenBank/DDBJ whole genome shotgun (WGS) entry which is preliminary data.</text>
</comment>
<feature type="domain" description="EF-hand" evidence="7">
    <location>
        <begin position="52"/>
        <end position="87"/>
    </location>
</feature>
<feature type="compositionally biased region" description="Polar residues" evidence="6">
    <location>
        <begin position="145"/>
        <end position="155"/>
    </location>
</feature>
<keyword evidence="4" id="KW-0106">Calcium</keyword>
<dbReference type="InterPro" id="IPR002048">
    <property type="entry name" value="EF_hand_dom"/>
</dbReference>
<dbReference type="GO" id="GO:0005509">
    <property type="term" value="F:calcium ion binding"/>
    <property type="evidence" value="ECO:0007669"/>
    <property type="project" value="InterPro"/>
</dbReference>
<dbReference type="GO" id="GO:0060170">
    <property type="term" value="C:ciliary membrane"/>
    <property type="evidence" value="ECO:0007669"/>
    <property type="project" value="TreeGrafter"/>
</dbReference>
<keyword evidence="9" id="KW-1185">Reference proteome</keyword>
<keyword evidence="2" id="KW-0479">Metal-binding</keyword>
<dbReference type="InterPro" id="IPR011992">
    <property type="entry name" value="EF-hand-dom_pair"/>
</dbReference>
<dbReference type="PROSITE" id="PS50222">
    <property type="entry name" value="EF_HAND_2"/>
    <property type="match status" value="1"/>
</dbReference>
<feature type="compositionally biased region" description="Polar residues" evidence="6">
    <location>
        <begin position="25"/>
        <end position="37"/>
    </location>
</feature>
<feature type="compositionally biased region" description="Basic residues" evidence="6">
    <location>
        <begin position="1"/>
        <end position="13"/>
    </location>
</feature>
<evidence type="ECO:0000256" key="3">
    <source>
        <dbReference type="ARBA" id="ARBA00022737"/>
    </source>
</evidence>
<dbReference type="PROSITE" id="PS00018">
    <property type="entry name" value="EF_HAND_1"/>
    <property type="match status" value="1"/>
</dbReference>
<dbReference type="GeneID" id="31363061"/>
<dbReference type="InParanoid" id="D3BGC9"/>
<accession>D3BGC9</accession>
<feature type="compositionally biased region" description="Low complexity" evidence="6">
    <location>
        <begin position="156"/>
        <end position="177"/>
    </location>
</feature>
<sequence>MGGKKKSTNKSTKKTTATASSSSNQIQKPTMTNSSTKLPRLLDNDDDFFIDKAEKALREIFSRYDADNDGMLTIDELNKFAIKCNGKPFDQDSIDSILEAFECEQGKLTIRGFLEMYYMQSISEPEETWRDIMAHNYNTKLDLQVESSSTATSTNPSESPATTETNTTTTASTTITEQPKLDDNTTPTDSK</sequence>
<comment type="subcellular location">
    <subcellularLocation>
        <location evidence="1">Membrane</location>
    </subcellularLocation>
</comment>
<dbReference type="InterPro" id="IPR018247">
    <property type="entry name" value="EF_Hand_1_Ca_BS"/>
</dbReference>
<feature type="region of interest" description="Disordered" evidence="6">
    <location>
        <begin position="1"/>
        <end position="39"/>
    </location>
</feature>
<dbReference type="Gene3D" id="1.10.238.10">
    <property type="entry name" value="EF-hand"/>
    <property type="match status" value="1"/>
</dbReference>
<dbReference type="PANTHER" id="PTHR46819">
    <property type="entry name" value="EF-HAND CALCIUM-BINDING DOMAIN-CONTAINING PROTEIN 7"/>
    <property type="match status" value="1"/>
</dbReference>